<dbReference type="Proteomes" id="UP001177003">
    <property type="component" value="Chromosome 3"/>
</dbReference>
<sequence>MWCKGRENKAGEIEDANVKLMAEKLVEHEKQIKDGDVKLDPGMDAMSLVFGKDNGGFLKGVGTGVTASRYFNIPRIKRSSKEQIADLKFELQNERLELQKKDEELKALSTKVREQDKTLKLVLAHLESQGTMIPNLTSHPNQSPTQVFSVDKNVESHGTPVTNTIIEKAPITDKALTNEPVTRTMKMMKCILQYPDNRSNVAYGTFYISSERQAIHGVPLQDDCYKVSIDEVIKGAAFLPYQNS</sequence>
<dbReference type="InterPro" id="IPR058352">
    <property type="entry name" value="DUF8039"/>
</dbReference>
<dbReference type="AlphaFoldDB" id="A0AA35YPW5"/>
<dbReference type="EMBL" id="OX465079">
    <property type="protein sequence ID" value="CAI9277934.1"/>
    <property type="molecule type" value="Genomic_DNA"/>
</dbReference>
<feature type="coiled-coil region" evidence="1">
    <location>
        <begin position="77"/>
        <end position="118"/>
    </location>
</feature>
<protein>
    <recommendedName>
        <fullName evidence="2">DUF8039 domain-containing protein</fullName>
    </recommendedName>
</protein>
<organism evidence="3 4">
    <name type="scientific">Lactuca saligna</name>
    <name type="common">Willowleaf lettuce</name>
    <dbReference type="NCBI Taxonomy" id="75948"/>
    <lineage>
        <taxon>Eukaryota</taxon>
        <taxon>Viridiplantae</taxon>
        <taxon>Streptophyta</taxon>
        <taxon>Embryophyta</taxon>
        <taxon>Tracheophyta</taxon>
        <taxon>Spermatophyta</taxon>
        <taxon>Magnoliopsida</taxon>
        <taxon>eudicotyledons</taxon>
        <taxon>Gunneridae</taxon>
        <taxon>Pentapetalae</taxon>
        <taxon>asterids</taxon>
        <taxon>campanulids</taxon>
        <taxon>Asterales</taxon>
        <taxon>Asteraceae</taxon>
        <taxon>Cichorioideae</taxon>
        <taxon>Cichorieae</taxon>
        <taxon>Lactucinae</taxon>
        <taxon>Lactuca</taxon>
    </lineage>
</organism>
<gene>
    <name evidence="3" type="ORF">LSALG_LOCUS17842</name>
</gene>
<accession>A0AA35YPW5</accession>
<keyword evidence="4" id="KW-1185">Reference proteome</keyword>
<feature type="domain" description="DUF8039" evidence="2">
    <location>
        <begin position="181"/>
        <end position="237"/>
    </location>
</feature>
<name>A0AA35YPW5_LACSI</name>
<evidence type="ECO:0000256" key="1">
    <source>
        <dbReference type="SAM" id="Coils"/>
    </source>
</evidence>
<dbReference type="PANTHER" id="PTHR33018:SF34">
    <property type="entry name" value="OS02G0472350 PROTEIN"/>
    <property type="match status" value="1"/>
</dbReference>
<evidence type="ECO:0000313" key="4">
    <source>
        <dbReference type="Proteomes" id="UP001177003"/>
    </source>
</evidence>
<dbReference type="Pfam" id="PF26133">
    <property type="entry name" value="DUF8039"/>
    <property type="match status" value="1"/>
</dbReference>
<evidence type="ECO:0000313" key="3">
    <source>
        <dbReference type="EMBL" id="CAI9277934.1"/>
    </source>
</evidence>
<reference evidence="3" key="1">
    <citation type="submission" date="2023-04" db="EMBL/GenBank/DDBJ databases">
        <authorList>
            <person name="Vijverberg K."/>
            <person name="Xiong W."/>
            <person name="Schranz E."/>
        </authorList>
    </citation>
    <scope>NUCLEOTIDE SEQUENCE</scope>
</reference>
<proteinExistence type="predicted"/>
<dbReference type="PANTHER" id="PTHR33018">
    <property type="entry name" value="OS10G0338966 PROTEIN-RELATED"/>
    <property type="match status" value="1"/>
</dbReference>
<keyword evidence="1" id="KW-0175">Coiled coil</keyword>
<evidence type="ECO:0000259" key="2">
    <source>
        <dbReference type="Pfam" id="PF26133"/>
    </source>
</evidence>